<protein>
    <recommendedName>
        <fullName evidence="3">General stress protein 17M-like domain-containing protein</fullName>
    </recommendedName>
</protein>
<dbReference type="Proteomes" id="UP000297597">
    <property type="component" value="Unassembled WGS sequence"/>
</dbReference>
<gene>
    <name evidence="1" type="ORF">Pmgp_03056</name>
</gene>
<proteinExistence type="predicted"/>
<accession>A0A4Y7RLE2</accession>
<evidence type="ECO:0000313" key="2">
    <source>
        <dbReference type="Proteomes" id="UP000297597"/>
    </source>
</evidence>
<evidence type="ECO:0008006" key="3">
    <source>
        <dbReference type="Google" id="ProtNLM"/>
    </source>
</evidence>
<dbReference type="RefSeq" id="WP_134214869.1">
    <property type="nucleotide sequence ID" value="NZ_QFFZ01000044.1"/>
</dbReference>
<evidence type="ECO:0000313" key="1">
    <source>
        <dbReference type="EMBL" id="TEB09560.1"/>
    </source>
</evidence>
<sequence length="118" mass="12604">MHDEKTIVAYFSDGDTAYKAAKTLQNEGLGSTSVQQVFDNNTNQDPSYENPFTLDDAQPIARYGAVTDLNNASGDLNVAGTESGNYSVAANKFLLTLTTANDKADHAVNIISNYGGTF</sequence>
<organism evidence="1 2">
    <name type="scientific">Pelotomaculum propionicicum</name>
    <dbReference type="NCBI Taxonomy" id="258475"/>
    <lineage>
        <taxon>Bacteria</taxon>
        <taxon>Bacillati</taxon>
        <taxon>Bacillota</taxon>
        <taxon>Clostridia</taxon>
        <taxon>Eubacteriales</taxon>
        <taxon>Desulfotomaculaceae</taxon>
        <taxon>Pelotomaculum</taxon>
    </lineage>
</organism>
<dbReference type="AlphaFoldDB" id="A0A4Y7RLE2"/>
<keyword evidence="2" id="KW-1185">Reference proteome</keyword>
<name>A0A4Y7RLE2_9FIRM</name>
<dbReference type="EMBL" id="QFFZ01000044">
    <property type="protein sequence ID" value="TEB09560.1"/>
    <property type="molecule type" value="Genomic_DNA"/>
</dbReference>
<reference evidence="1 2" key="1">
    <citation type="journal article" date="2018" name="Environ. Microbiol.">
        <title>Novel energy conservation strategies and behaviour of Pelotomaculum schinkii driving syntrophic propionate catabolism.</title>
        <authorList>
            <person name="Hidalgo-Ahumada C.A.P."/>
            <person name="Nobu M.K."/>
            <person name="Narihiro T."/>
            <person name="Tamaki H."/>
            <person name="Liu W.T."/>
            <person name="Kamagata Y."/>
            <person name="Stams A.J.M."/>
            <person name="Imachi H."/>
            <person name="Sousa D.Z."/>
        </authorList>
    </citation>
    <scope>NUCLEOTIDE SEQUENCE [LARGE SCALE GENOMIC DNA]</scope>
    <source>
        <strain evidence="1 2">MGP</strain>
    </source>
</reference>
<comment type="caution">
    <text evidence="1">The sequence shown here is derived from an EMBL/GenBank/DDBJ whole genome shotgun (WGS) entry which is preliminary data.</text>
</comment>